<dbReference type="GO" id="GO:0004029">
    <property type="term" value="F:aldehyde dehydrogenase (NAD+) activity"/>
    <property type="evidence" value="ECO:0007669"/>
    <property type="project" value="TreeGrafter"/>
</dbReference>
<feature type="domain" description="NAD(P)-binding" evidence="1">
    <location>
        <begin position="7"/>
        <end position="64"/>
    </location>
</feature>
<gene>
    <name evidence="2" type="ORF">METZ01_LOCUS441554</name>
</gene>
<evidence type="ECO:0000313" key="2">
    <source>
        <dbReference type="EMBL" id="SVD88700.1"/>
    </source>
</evidence>
<dbReference type="Pfam" id="PF13460">
    <property type="entry name" value="NAD_binding_10"/>
    <property type="match status" value="1"/>
</dbReference>
<dbReference type="SUPFAM" id="SSF51735">
    <property type="entry name" value="NAD(P)-binding Rossmann-fold domains"/>
    <property type="match status" value="1"/>
</dbReference>
<organism evidence="2">
    <name type="scientific">marine metagenome</name>
    <dbReference type="NCBI Taxonomy" id="408172"/>
    <lineage>
        <taxon>unclassified sequences</taxon>
        <taxon>metagenomes</taxon>
        <taxon>ecological metagenomes</taxon>
    </lineage>
</organism>
<dbReference type="EMBL" id="UINC01179821">
    <property type="protein sequence ID" value="SVD88700.1"/>
    <property type="molecule type" value="Genomic_DNA"/>
</dbReference>
<accession>A0A382Z044</accession>
<dbReference type="PANTHER" id="PTHR48079:SF6">
    <property type="entry name" value="NAD(P)-BINDING DOMAIN-CONTAINING PROTEIN-RELATED"/>
    <property type="match status" value="1"/>
</dbReference>
<dbReference type="GO" id="GO:0005737">
    <property type="term" value="C:cytoplasm"/>
    <property type="evidence" value="ECO:0007669"/>
    <property type="project" value="TreeGrafter"/>
</dbReference>
<dbReference type="InterPro" id="IPR051783">
    <property type="entry name" value="NAD(P)-dependent_oxidoreduct"/>
</dbReference>
<dbReference type="InterPro" id="IPR016040">
    <property type="entry name" value="NAD(P)-bd_dom"/>
</dbReference>
<dbReference type="Gene3D" id="3.40.50.720">
    <property type="entry name" value="NAD(P)-binding Rossmann-like Domain"/>
    <property type="match status" value="1"/>
</dbReference>
<dbReference type="AlphaFoldDB" id="A0A382Z044"/>
<feature type="non-terminal residue" evidence="2">
    <location>
        <position position="65"/>
    </location>
</feature>
<reference evidence="2" key="1">
    <citation type="submission" date="2018-05" db="EMBL/GenBank/DDBJ databases">
        <authorList>
            <person name="Lanie J.A."/>
            <person name="Ng W.-L."/>
            <person name="Kazmierczak K.M."/>
            <person name="Andrzejewski T.M."/>
            <person name="Davidsen T.M."/>
            <person name="Wayne K.J."/>
            <person name="Tettelin H."/>
            <person name="Glass J.I."/>
            <person name="Rusch D."/>
            <person name="Podicherti R."/>
            <person name="Tsui H.-C.T."/>
            <person name="Winkler M.E."/>
        </authorList>
    </citation>
    <scope>NUCLEOTIDE SEQUENCE</scope>
</reference>
<evidence type="ECO:0000259" key="1">
    <source>
        <dbReference type="Pfam" id="PF13460"/>
    </source>
</evidence>
<dbReference type="PANTHER" id="PTHR48079">
    <property type="entry name" value="PROTEIN YEEZ"/>
    <property type="match status" value="1"/>
</dbReference>
<proteinExistence type="predicted"/>
<name>A0A382Z044_9ZZZZ</name>
<protein>
    <recommendedName>
        <fullName evidence="1">NAD(P)-binding domain-containing protein</fullName>
    </recommendedName>
</protein>
<dbReference type="InterPro" id="IPR036291">
    <property type="entry name" value="NAD(P)-bd_dom_sf"/>
</dbReference>
<sequence length="65" mass="7063">MRVFVTGATGFIGSHVVTMLREKDHDIVCLVRKNSDIGDLEDKVTVVQGDVTDKPSIVSGMRGCE</sequence>